<evidence type="ECO:0000256" key="3">
    <source>
        <dbReference type="ARBA" id="ARBA00023163"/>
    </source>
</evidence>
<feature type="domain" description="HTH araC/xylS-type" evidence="4">
    <location>
        <begin position="175"/>
        <end position="273"/>
    </location>
</feature>
<name>A0A9W6DEY3_9FIRM</name>
<keyword evidence="3" id="KW-0804">Transcription</keyword>
<comment type="caution">
    <text evidence="5">The sequence shown here is derived from an EMBL/GenBank/DDBJ whole genome shotgun (WGS) entry which is preliminary data.</text>
</comment>
<dbReference type="PRINTS" id="PR00032">
    <property type="entry name" value="HTHARAC"/>
</dbReference>
<accession>A0A9W6DEY3</accession>
<dbReference type="GO" id="GO:0003700">
    <property type="term" value="F:DNA-binding transcription factor activity"/>
    <property type="evidence" value="ECO:0007669"/>
    <property type="project" value="InterPro"/>
</dbReference>
<keyword evidence="1" id="KW-0805">Transcription regulation</keyword>
<keyword evidence="6" id="KW-1185">Reference proteome</keyword>
<dbReference type="PANTHER" id="PTHR43280:SF28">
    <property type="entry name" value="HTH-TYPE TRANSCRIPTIONAL ACTIVATOR RHAS"/>
    <property type="match status" value="1"/>
</dbReference>
<dbReference type="InterPro" id="IPR003313">
    <property type="entry name" value="AraC-bd"/>
</dbReference>
<dbReference type="SMART" id="SM00342">
    <property type="entry name" value="HTH_ARAC"/>
    <property type="match status" value="1"/>
</dbReference>
<dbReference type="InterPro" id="IPR014710">
    <property type="entry name" value="RmlC-like_jellyroll"/>
</dbReference>
<evidence type="ECO:0000313" key="6">
    <source>
        <dbReference type="Proteomes" id="UP001144256"/>
    </source>
</evidence>
<dbReference type="AlphaFoldDB" id="A0A9W6DEY3"/>
<dbReference type="Proteomes" id="UP001144256">
    <property type="component" value="Unassembled WGS sequence"/>
</dbReference>
<dbReference type="EMBL" id="BRLB01000002">
    <property type="protein sequence ID" value="GKX28908.1"/>
    <property type="molecule type" value="Genomic_DNA"/>
</dbReference>
<proteinExistence type="predicted"/>
<dbReference type="SUPFAM" id="SSF46689">
    <property type="entry name" value="Homeodomain-like"/>
    <property type="match status" value="2"/>
</dbReference>
<dbReference type="SUPFAM" id="SSF51215">
    <property type="entry name" value="Regulatory protein AraC"/>
    <property type="match status" value="1"/>
</dbReference>
<dbReference type="InterPro" id="IPR009057">
    <property type="entry name" value="Homeodomain-like_sf"/>
</dbReference>
<protein>
    <recommendedName>
        <fullName evidence="4">HTH araC/xylS-type domain-containing protein</fullName>
    </recommendedName>
</protein>
<dbReference type="RefSeq" id="WP_281813841.1">
    <property type="nucleotide sequence ID" value="NZ_BRLB01000002.1"/>
</dbReference>
<evidence type="ECO:0000256" key="1">
    <source>
        <dbReference type="ARBA" id="ARBA00023015"/>
    </source>
</evidence>
<sequence>MSKSQDKMISKYMSYLRVNLIISAYNQVPLDWKETQTNLTYCKMYFIEQGEGVVYIDNIAYYPKPGDMMFIPEGCKHGYSTISPKTYVKHWCHFNAYIGSIPISDFLNIPYIKSIKNPHKIISIFEDLTTYYNSDNPFSPLNAQATLMQLLSTYFSDICKKDISLKTQMTDTKLNLLLDFIEKNLHNKITIDELADYMNLHPNYLIRLFTSTFGLSPIEYINRLRIERAKELLTINNESIKLISELVGFSTPYYFSLVFKKQTGLSPKQYRQLIVSSYKK</sequence>
<reference evidence="5" key="1">
    <citation type="submission" date="2022-06" db="EMBL/GenBank/DDBJ databases">
        <title>Vallitalea longa sp. nov., an anaerobic bacterium isolated from marine sediment.</title>
        <authorList>
            <person name="Hirano S."/>
            <person name="Terahara T."/>
            <person name="Mori K."/>
            <person name="Hamada M."/>
            <person name="Matsumoto R."/>
            <person name="Kobayashi T."/>
        </authorList>
    </citation>
    <scope>NUCLEOTIDE SEQUENCE</scope>
    <source>
        <strain evidence="5">SH18-1</strain>
    </source>
</reference>
<dbReference type="Gene3D" id="1.10.10.60">
    <property type="entry name" value="Homeodomain-like"/>
    <property type="match status" value="2"/>
</dbReference>
<organism evidence="5 6">
    <name type="scientific">Vallitalea longa</name>
    <dbReference type="NCBI Taxonomy" id="2936439"/>
    <lineage>
        <taxon>Bacteria</taxon>
        <taxon>Bacillati</taxon>
        <taxon>Bacillota</taxon>
        <taxon>Clostridia</taxon>
        <taxon>Lachnospirales</taxon>
        <taxon>Vallitaleaceae</taxon>
        <taxon>Vallitalea</taxon>
    </lineage>
</organism>
<evidence type="ECO:0000256" key="2">
    <source>
        <dbReference type="ARBA" id="ARBA00023125"/>
    </source>
</evidence>
<evidence type="ECO:0000313" key="5">
    <source>
        <dbReference type="EMBL" id="GKX28908.1"/>
    </source>
</evidence>
<dbReference type="InterPro" id="IPR018060">
    <property type="entry name" value="HTH_AraC"/>
</dbReference>
<dbReference type="Pfam" id="PF12833">
    <property type="entry name" value="HTH_18"/>
    <property type="match status" value="1"/>
</dbReference>
<dbReference type="Pfam" id="PF02311">
    <property type="entry name" value="AraC_binding"/>
    <property type="match status" value="1"/>
</dbReference>
<keyword evidence="2" id="KW-0238">DNA-binding</keyword>
<dbReference type="Gene3D" id="2.60.120.10">
    <property type="entry name" value="Jelly Rolls"/>
    <property type="match status" value="1"/>
</dbReference>
<dbReference type="PANTHER" id="PTHR43280">
    <property type="entry name" value="ARAC-FAMILY TRANSCRIPTIONAL REGULATOR"/>
    <property type="match status" value="1"/>
</dbReference>
<dbReference type="InterPro" id="IPR037923">
    <property type="entry name" value="HTH-like"/>
</dbReference>
<dbReference type="GO" id="GO:0043565">
    <property type="term" value="F:sequence-specific DNA binding"/>
    <property type="evidence" value="ECO:0007669"/>
    <property type="project" value="InterPro"/>
</dbReference>
<evidence type="ECO:0000259" key="4">
    <source>
        <dbReference type="PROSITE" id="PS01124"/>
    </source>
</evidence>
<dbReference type="InterPro" id="IPR020449">
    <property type="entry name" value="Tscrpt_reg_AraC-type_HTH"/>
</dbReference>
<dbReference type="PROSITE" id="PS01124">
    <property type="entry name" value="HTH_ARAC_FAMILY_2"/>
    <property type="match status" value="1"/>
</dbReference>
<gene>
    <name evidence="5" type="ORF">SH1V18_13880</name>
</gene>